<reference evidence="2" key="1">
    <citation type="journal article" date="2019" name="bioRxiv">
        <title>The Genome of the Zebra Mussel, Dreissena polymorpha: A Resource for Invasive Species Research.</title>
        <authorList>
            <person name="McCartney M.A."/>
            <person name="Auch B."/>
            <person name="Kono T."/>
            <person name="Mallez S."/>
            <person name="Zhang Y."/>
            <person name="Obille A."/>
            <person name="Becker A."/>
            <person name="Abrahante J.E."/>
            <person name="Garbe J."/>
            <person name="Badalamenti J.P."/>
            <person name="Herman A."/>
            <person name="Mangelson H."/>
            <person name="Liachko I."/>
            <person name="Sullivan S."/>
            <person name="Sone E.D."/>
            <person name="Koren S."/>
            <person name="Silverstein K.A.T."/>
            <person name="Beckman K.B."/>
            <person name="Gohl D.M."/>
        </authorList>
    </citation>
    <scope>NUCLEOTIDE SEQUENCE</scope>
    <source>
        <strain evidence="2">Duluth1</strain>
        <tissue evidence="2">Whole animal</tissue>
    </source>
</reference>
<organism evidence="2 3">
    <name type="scientific">Dreissena polymorpha</name>
    <name type="common">Zebra mussel</name>
    <name type="synonym">Mytilus polymorpha</name>
    <dbReference type="NCBI Taxonomy" id="45954"/>
    <lineage>
        <taxon>Eukaryota</taxon>
        <taxon>Metazoa</taxon>
        <taxon>Spiralia</taxon>
        <taxon>Lophotrochozoa</taxon>
        <taxon>Mollusca</taxon>
        <taxon>Bivalvia</taxon>
        <taxon>Autobranchia</taxon>
        <taxon>Heteroconchia</taxon>
        <taxon>Euheterodonta</taxon>
        <taxon>Imparidentia</taxon>
        <taxon>Neoheterodontei</taxon>
        <taxon>Myida</taxon>
        <taxon>Dreissenoidea</taxon>
        <taxon>Dreissenidae</taxon>
        <taxon>Dreissena</taxon>
    </lineage>
</organism>
<comment type="caution">
    <text evidence="2">The sequence shown here is derived from an EMBL/GenBank/DDBJ whole genome shotgun (WGS) entry which is preliminary data.</text>
</comment>
<sequence>MDGRKKARNYERKDTWTCERMNGRTDRRTNGRRDRRTKERTNEGTDVRTKERSIRWTDALTNEVRDGRTNIRKNEFPIQISTKGDRDLRSSSNIGLICDCSIPWSSTDFVDFSPSGT</sequence>
<proteinExistence type="predicted"/>
<dbReference type="EMBL" id="JAIWYP010000012">
    <property type="protein sequence ID" value="KAH3731257.1"/>
    <property type="molecule type" value="Genomic_DNA"/>
</dbReference>
<evidence type="ECO:0000256" key="1">
    <source>
        <dbReference type="SAM" id="MobiDB-lite"/>
    </source>
</evidence>
<feature type="region of interest" description="Disordered" evidence="1">
    <location>
        <begin position="19"/>
        <end position="50"/>
    </location>
</feature>
<dbReference type="AlphaFoldDB" id="A0A9D4CV85"/>
<evidence type="ECO:0000313" key="3">
    <source>
        <dbReference type="Proteomes" id="UP000828390"/>
    </source>
</evidence>
<dbReference type="Proteomes" id="UP000828390">
    <property type="component" value="Unassembled WGS sequence"/>
</dbReference>
<accession>A0A9D4CV85</accession>
<keyword evidence="3" id="KW-1185">Reference proteome</keyword>
<protein>
    <submittedName>
        <fullName evidence="2">Uncharacterized protein</fullName>
    </submittedName>
</protein>
<reference evidence="2" key="2">
    <citation type="submission" date="2020-11" db="EMBL/GenBank/DDBJ databases">
        <authorList>
            <person name="McCartney M.A."/>
            <person name="Auch B."/>
            <person name="Kono T."/>
            <person name="Mallez S."/>
            <person name="Becker A."/>
            <person name="Gohl D.M."/>
            <person name="Silverstein K.A.T."/>
            <person name="Koren S."/>
            <person name="Bechman K.B."/>
            <person name="Herman A."/>
            <person name="Abrahante J.E."/>
            <person name="Garbe J."/>
        </authorList>
    </citation>
    <scope>NUCLEOTIDE SEQUENCE</scope>
    <source>
        <strain evidence="2">Duluth1</strain>
        <tissue evidence="2">Whole animal</tissue>
    </source>
</reference>
<name>A0A9D4CV85_DREPO</name>
<evidence type="ECO:0000313" key="2">
    <source>
        <dbReference type="EMBL" id="KAH3731257.1"/>
    </source>
</evidence>
<gene>
    <name evidence="2" type="ORF">DPMN_057265</name>
</gene>